<dbReference type="SMART" id="SM00342">
    <property type="entry name" value="HTH_ARAC"/>
    <property type="match status" value="1"/>
</dbReference>
<organism evidence="5 6">
    <name type="scientific">Peptoanaerobacter stomatis</name>
    <dbReference type="NCBI Taxonomy" id="796937"/>
    <lineage>
        <taxon>Bacteria</taxon>
        <taxon>Bacillati</taxon>
        <taxon>Bacillota</taxon>
        <taxon>Clostridia</taxon>
        <taxon>Peptostreptococcales</taxon>
        <taxon>Filifactoraceae</taxon>
        <taxon>Peptoanaerobacter</taxon>
    </lineage>
</organism>
<dbReference type="SMART" id="SM00871">
    <property type="entry name" value="AraC_E_bind"/>
    <property type="match status" value="1"/>
</dbReference>
<dbReference type="SUPFAM" id="SSF46689">
    <property type="entry name" value="Homeodomain-like"/>
    <property type="match status" value="1"/>
</dbReference>
<dbReference type="PANTHER" id="PTHR47504:SF5">
    <property type="entry name" value="RIGHT ORIGIN-BINDING PROTEIN"/>
    <property type="match status" value="1"/>
</dbReference>
<keyword evidence="2" id="KW-0238">DNA-binding</keyword>
<evidence type="ECO:0000313" key="5">
    <source>
        <dbReference type="EMBL" id="EHL15123.1"/>
    </source>
</evidence>
<dbReference type="InterPro" id="IPR018060">
    <property type="entry name" value="HTH_AraC"/>
</dbReference>
<evidence type="ECO:0000256" key="1">
    <source>
        <dbReference type="ARBA" id="ARBA00023015"/>
    </source>
</evidence>
<dbReference type="EMBL" id="AFZE01000015">
    <property type="protein sequence ID" value="EHL15123.1"/>
    <property type="molecule type" value="Genomic_DNA"/>
</dbReference>
<dbReference type="InterPro" id="IPR050959">
    <property type="entry name" value="MarA-like"/>
</dbReference>
<dbReference type="InterPro" id="IPR010499">
    <property type="entry name" value="AraC_E-bd"/>
</dbReference>
<dbReference type="InterPro" id="IPR011256">
    <property type="entry name" value="Reg_factor_effector_dom_sf"/>
</dbReference>
<dbReference type="PANTHER" id="PTHR47504">
    <property type="entry name" value="RIGHT ORIGIN-BINDING PROTEIN"/>
    <property type="match status" value="1"/>
</dbReference>
<dbReference type="SUPFAM" id="SSF55136">
    <property type="entry name" value="Probable bacterial effector-binding domain"/>
    <property type="match status" value="1"/>
</dbReference>
<comment type="caution">
    <text evidence="5">The sequence shown here is derived from an EMBL/GenBank/DDBJ whole genome shotgun (WGS) entry which is preliminary data.</text>
</comment>
<evidence type="ECO:0000256" key="3">
    <source>
        <dbReference type="ARBA" id="ARBA00023163"/>
    </source>
</evidence>
<dbReference type="Pfam" id="PF12833">
    <property type="entry name" value="HTH_18"/>
    <property type="match status" value="1"/>
</dbReference>
<dbReference type="Gene3D" id="1.10.10.60">
    <property type="entry name" value="Homeodomain-like"/>
    <property type="match status" value="2"/>
</dbReference>
<dbReference type="GO" id="GO:0043565">
    <property type="term" value="F:sequence-specific DNA binding"/>
    <property type="evidence" value="ECO:0007669"/>
    <property type="project" value="InterPro"/>
</dbReference>
<protein>
    <recommendedName>
        <fullName evidence="4">HTH araC/xylS-type domain-containing protein</fullName>
    </recommendedName>
</protein>
<evidence type="ECO:0000259" key="4">
    <source>
        <dbReference type="PROSITE" id="PS01124"/>
    </source>
</evidence>
<reference evidence="5 6" key="1">
    <citation type="submission" date="2011-08" db="EMBL/GenBank/DDBJ databases">
        <title>The Genome Sequence of Eubacteriaceae bacterium ACC19a.</title>
        <authorList>
            <consortium name="The Broad Institute Genome Sequencing Platform"/>
            <person name="Earl A."/>
            <person name="Ward D."/>
            <person name="Feldgarden M."/>
            <person name="Gevers D."/>
            <person name="Sizova M."/>
            <person name="Hazen A."/>
            <person name="Epstein S."/>
            <person name="Young S.K."/>
            <person name="Zeng Q."/>
            <person name="Gargeya S."/>
            <person name="Fitzgerald M."/>
            <person name="Haas B."/>
            <person name="Abouelleil A."/>
            <person name="Alvarado L."/>
            <person name="Arachchi H.M."/>
            <person name="Berlin A."/>
            <person name="Brown A."/>
            <person name="Chapman S.B."/>
            <person name="Chen Z."/>
            <person name="Dunbar C."/>
            <person name="Freedman E."/>
            <person name="Gearin G."/>
            <person name="Gellesch M."/>
            <person name="Goldberg J."/>
            <person name="Griggs A."/>
            <person name="Gujja S."/>
            <person name="Heiman D."/>
            <person name="Howarth C."/>
            <person name="Larson L."/>
            <person name="Lui A."/>
            <person name="MacDonald P.J.P."/>
            <person name="Montmayeur A."/>
            <person name="Murphy C."/>
            <person name="Neiman D."/>
            <person name="Pearson M."/>
            <person name="Priest M."/>
            <person name="Roberts A."/>
            <person name="Saif S."/>
            <person name="Shea T."/>
            <person name="Shenoy N."/>
            <person name="Sisk P."/>
            <person name="Stolte C."/>
            <person name="Sykes S."/>
            <person name="Wortman J."/>
            <person name="Nusbaum C."/>
            <person name="Birren B."/>
        </authorList>
    </citation>
    <scope>NUCLEOTIDE SEQUENCE [LARGE SCALE GENOMIC DNA]</scope>
    <source>
        <strain evidence="5 6">ACC19a</strain>
    </source>
</reference>
<dbReference type="GO" id="GO:0003700">
    <property type="term" value="F:DNA-binding transcription factor activity"/>
    <property type="evidence" value="ECO:0007669"/>
    <property type="project" value="InterPro"/>
</dbReference>
<dbReference type="Gene3D" id="3.20.80.10">
    <property type="entry name" value="Regulatory factor, effector binding domain"/>
    <property type="match status" value="1"/>
</dbReference>
<accession>G9X0M8</accession>
<dbReference type="PROSITE" id="PS00041">
    <property type="entry name" value="HTH_ARAC_FAMILY_1"/>
    <property type="match status" value="1"/>
</dbReference>
<keyword evidence="1" id="KW-0805">Transcription regulation</keyword>
<feature type="domain" description="HTH araC/xylS-type" evidence="4">
    <location>
        <begin position="8"/>
        <end position="107"/>
    </location>
</feature>
<dbReference type="InterPro" id="IPR020449">
    <property type="entry name" value="Tscrpt_reg_AraC-type_HTH"/>
</dbReference>
<proteinExistence type="predicted"/>
<evidence type="ECO:0000313" key="6">
    <source>
        <dbReference type="Proteomes" id="UP000006437"/>
    </source>
</evidence>
<name>G9X0M8_9FIRM</name>
<dbReference type="AlphaFoldDB" id="G9X0M8"/>
<dbReference type="InterPro" id="IPR018062">
    <property type="entry name" value="HTH_AraC-typ_CS"/>
</dbReference>
<dbReference type="Pfam" id="PF14526">
    <property type="entry name" value="Cass2"/>
    <property type="match status" value="1"/>
</dbReference>
<dbReference type="PROSITE" id="PS01124">
    <property type="entry name" value="HTH_ARAC_FAMILY_2"/>
    <property type="match status" value="1"/>
</dbReference>
<sequence>MDTIHLFNDTVDYIESTLNEKIIDDKKISTLSGYSYSMFARIFSMLTGYTLSEYIRYRKLTKSAVKLRDTSDKIIDIALEYGYESSDSFTFAFKKFHGYTPSDVRCGKPFKIFSPIRLSLTIKGGESMKTRIERKEGFKVAGVSKSASKTTMFNEIWEDLFKKTDINTLISLGNRMCYGACYEHESFKMDINFKYMAGFYVNDTEKEKSLGLEILDVPPAEYAIVSMKGKMPEIIHDAWKYILQDFFPMQGYRHAGTPDFEVYPKENMGSENYEMELWVPIEKI</sequence>
<keyword evidence="3" id="KW-0804">Transcription</keyword>
<evidence type="ECO:0000256" key="2">
    <source>
        <dbReference type="ARBA" id="ARBA00023125"/>
    </source>
</evidence>
<dbReference type="PRINTS" id="PR00032">
    <property type="entry name" value="HTHARAC"/>
</dbReference>
<dbReference type="BioCyc" id="EBAC796937-HMP:GMGH-1972-MONOMER"/>
<dbReference type="RefSeq" id="WP_009526180.1">
    <property type="nucleotide sequence ID" value="NZ_JH414563.1"/>
</dbReference>
<gene>
    <name evidence="5" type="ORF">HMPREF9629_01964</name>
</gene>
<dbReference type="HOGENOM" id="CLU_000445_81_1_9"/>
<dbReference type="InterPro" id="IPR009057">
    <property type="entry name" value="Homeodomain-like_sf"/>
</dbReference>
<dbReference type="InterPro" id="IPR029441">
    <property type="entry name" value="Cass2"/>
</dbReference>
<dbReference type="Proteomes" id="UP000006437">
    <property type="component" value="Unassembled WGS sequence"/>
</dbReference>
<dbReference type="PATRIC" id="fig|796937.3.peg.1177"/>